<evidence type="ECO:0000313" key="2">
    <source>
        <dbReference type="Proteomes" id="UP000198859"/>
    </source>
</evidence>
<keyword evidence="2" id="KW-1185">Reference proteome</keyword>
<dbReference type="RefSeq" id="WP_091726044.1">
    <property type="nucleotide sequence ID" value="NZ_LT629757.1"/>
</dbReference>
<evidence type="ECO:0000313" key="1">
    <source>
        <dbReference type="EMBL" id="SDR89583.1"/>
    </source>
</evidence>
<accession>A0A1H1MRM4</accession>
<proteinExistence type="predicted"/>
<gene>
    <name evidence="1" type="ORF">SAMN04488570_0663</name>
</gene>
<dbReference type="InterPro" id="IPR021398">
    <property type="entry name" value="DUF3037"/>
</dbReference>
<protein>
    <recommendedName>
        <fullName evidence="3">DUF3037 domain-containing protein</fullName>
    </recommendedName>
</protein>
<organism evidence="1 2">
    <name type="scientific">Nocardioides scoriae</name>
    <dbReference type="NCBI Taxonomy" id="642780"/>
    <lineage>
        <taxon>Bacteria</taxon>
        <taxon>Bacillati</taxon>
        <taxon>Actinomycetota</taxon>
        <taxon>Actinomycetes</taxon>
        <taxon>Propionibacteriales</taxon>
        <taxon>Nocardioidaceae</taxon>
        <taxon>Nocardioides</taxon>
    </lineage>
</organism>
<dbReference type="EMBL" id="LT629757">
    <property type="protein sequence ID" value="SDR89583.1"/>
    <property type="molecule type" value="Genomic_DNA"/>
</dbReference>
<dbReference type="Proteomes" id="UP000198859">
    <property type="component" value="Chromosome I"/>
</dbReference>
<dbReference type="Pfam" id="PF11236">
    <property type="entry name" value="DUF3037"/>
    <property type="match status" value="1"/>
</dbReference>
<reference evidence="2" key="1">
    <citation type="submission" date="2016-10" db="EMBL/GenBank/DDBJ databases">
        <authorList>
            <person name="Varghese N."/>
            <person name="Submissions S."/>
        </authorList>
    </citation>
    <scope>NUCLEOTIDE SEQUENCE [LARGE SCALE GENOMIC DNA]</scope>
    <source>
        <strain evidence="2">DSM 22127</strain>
    </source>
</reference>
<name>A0A1H1MRM4_9ACTN</name>
<dbReference type="OrthoDB" id="9803207at2"/>
<dbReference type="STRING" id="642780.SAMN04488570_0663"/>
<sequence length="136" mass="14610">MSGYQYVVLRCVPRVEREEFVNVGVVLYSHALDFLGSASRVDDDRLRALDAEVDVDGVRRALRGVEEVCRGAGRLDLAVGSRATAYGTREAADTLSTRFGLLRAPRSTVVQPGPVHGGVTTDPAGELQRLVDALVG</sequence>
<evidence type="ECO:0008006" key="3">
    <source>
        <dbReference type="Google" id="ProtNLM"/>
    </source>
</evidence>
<dbReference type="AlphaFoldDB" id="A0A1H1MRM4"/>